<accession>A0A1D3L6Y7</accession>
<reference evidence="1 2" key="1">
    <citation type="submission" date="2016-08" db="EMBL/GenBank/DDBJ databases">
        <authorList>
            <consortium name="Pathogen Informatics"/>
        </authorList>
    </citation>
    <scope>NUCLEOTIDE SEQUENCE [LARGE SCALE GENOMIC DNA]</scope>
    <source>
        <strain evidence="1 2">SP11 Antwerpcl1</strain>
    </source>
</reference>
<feature type="non-terminal residue" evidence="1">
    <location>
        <position position="1"/>
    </location>
</feature>
<evidence type="ECO:0000313" key="2">
    <source>
        <dbReference type="Proteomes" id="UP000219860"/>
    </source>
</evidence>
<gene>
    <name evidence="1" type="ORF">PBSP11A_000497300</name>
</gene>
<dbReference type="Proteomes" id="UP000219860">
    <property type="component" value="Unassembled WGS sequence"/>
</dbReference>
<dbReference type="VEuPathDB" id="PlasmoDB:PBANKA_0214951"/>
<protein>
    <submittedName>
        <fullName evidence="1">Uncharacterized protein</fullName>
    </submittedName>
</protein>
<proteinExistence type="predicted"/>
<organism evidence="1 2">
    <name type="scientific">Plasmodium berghei</name>
    <dbReference type="NCBI Taxonomy" id="5821"/>
    <lineage>
        <taxon>Eukaryota</taxon>
        <taxon>Sar</taxon>
        <taxon>Alveolata</taxon>
        <taxon>Apicomplexa</taxon>
        <taxon>Aconoidasida</taxon>
        <taxon>Haemosporida</taxon>
        <taxon>Plasmodiidae</taxon>
        <taxon>Plasmodium</taxon>
        <taxon>Plasmodium (Vinckeia)</taxon>
    </lineage>
</organism>
<name>A0A1D3L6Y7_PLABE</name>
<sequence>HIYIQYDVFLCFFSYITNHEPQNNLNQNNIKPSSEFSENLLITKDIHNMIPINIYPEEIQLLKEKEFYTDLKHLTSLYINADFKKLYYNVFSKIHPKNTLYQFSPQINPQRLNYDHFNELGHTIQTPSGYSFNFKYNVSLQKTKLSPHLHNNIDIHLYKIYSKSKKLIINNEDDVGNFPTFIHFFHYLIII</sequence>
<dbReference type="EMBL" id="FMII01000103">
    <property type="protein sequence ID" value="SCL82934.1"/>
    <property type="molecule type" value="Genomic_DNA"/>
</dbReference>
<dbReference type="AlphaFoldDB" id="A0A1D3L6Y7"/>
<evidence type="ECO:0000313" key="1">
    <source>
        <dbReference type="EMBL" id="SCL82934.1"/>
    </source>
</evidence>